<comment type="caution">
    <text evidence="3">The sequence shown here is derived from an EMBL/GenBank/DDBJ whole genome shotgun (WGS) entry which is preliminary data.</text>
</comment>
<evidence type="ECO:0000259" key="2">
    <source>
        <dbReference type="Pfam" id="PF00156"/>
    </source>
</evidence>
<protein>
    <recommendedName>
        <fullName evidence="2">Phosphoribosyltransferase domain-containing protein</fullName>
    </recommendedName>
</protein>
<proteinExistence type="inferred from homology"/>
<dbReference type="PANTHER" id="PTHR47505">
    <property type="entry name" value="DNA UTILIZATION PROTEIN YHGH"/>
    <property type="match status" value="1"/>
</dbReference>
<name>X0WH62_9ZZZZ</name>
<reference evidence="3" key="1">
    <citation type="journal article" date="2014" name="Front. Microbiol.">
        <title>High frequency of phylogenetically diverse reductive dehalogenase-homologous genes in deep subseafloor sedimentary metagenomes.</title>
        <authorList>
            <person name="Kawai M."/>
            <person name="Futagami T."/>
            <person name="Toyoda A."/>
            <person name="Takaki Y."/>
            <person name="Nishi S."/>
            <person name="Hori S."/>
            <person name="Arai W."/>
            <person name="Tsubouchi T."/>
            <person name="Morono Y."/>
            <person name="Uchiyama I."/>
            <person name="Ito T."/>
            <person name="Fujiyama A."/>
            <person name="Inagaki F."/>
            <person name="Takami H."/>
        </authorList>
    </citation>
    <scope>NUCLEOTIDE SEQUENCE</scope>
    <source>
        <strain evidence="3">Expedition CK06-06</strain>
    </source>
</reference>
<feature type="non-terminal residue" evidence="3">
    <location>
        <position position="1"/>
    </location>
</feature>
<gene>
    <name evidence="3" type="ORF">S01H1_58811</name>
</gene>
<evidence type="ECO:0000256" key="1">
    <source>
        <dbReference type="ARBA" id="ARBA00008007"/>
    </source>
</evidence>
<dbReference type="SUPFAM" id="SSF53271">
    <property type="entry name" value="PRTase-like"/>
    <property type="match status" value="1"/>
</dbReference>
<accession>X0WH62</accession>
<sequence length="69" mass="7389">HAQARTQNAEERHSNMARAFSCRGREFEGKRILLIDDVCTSGATLDACATVLKAAGAASVWGLTVAREV</sequence>
<dbReference type="AlphaFoldDB" id="X0WH62"/>
<dbReference type="Gene3D" id="3.40.50.2020">
    <property type="match status" value="1"/>
</dbReference>
<dbReference type="EMBL" id="BARS01038432">
    <property type="protein sequence ID" value="GAG22532.1"/>
    <property type="molecule type" value="Genomic_DNA"/>
</dbReference>
<dbReference type="CDD" id="cd06223">
    <property type="entry name" value="PRTases_typeI"/>
    <property type="match status" value="1"/>
</dbReference>
<organism evidence="3">
    <name type="scientific">marine sediment metagenome</name>
    <dbReference type="NCBI Taxonomy" id="412755"/>
    <lineage>
        <taxon>unclassified sequences</taxon>
        <taxon>metagenomes</taxon>
        <taxon>ecological metagenomes</taxon>
    </lineage>
</organism>
<comment type="similarity">
    <text evidence="1">Belongs to the ComF/GntX family.</text>
</comment>
<feature type="domain" description="Phosphoribosyltransferase" evidence="2">
    <location>
        <begin position="22"/>
        <end position="60"/>
    </location>
</feature>
<dbReference type="Pfam" id="PF00156">
    <property type="entry name" value="Pribosyltran"/>
    <property type="match status" value="1"/>
</dbReference>
<dbReference type="InterPro" id="IPR029057">
    <property type="entry name" value="PRTase-like"/>
</dbReference>
<dbReference type="PANTHER" id="PTHR47505:SF1">
    <property type="entry name" value="DNA UTILIZATION PROTEIN YHGH"/>
    <property type="match status" value="1"/>
</dbReference>
<dbReference type="InterPro" id="IPR000836">
    <property type="entry name" value="PRTase_dom"/>
</dbReference>
<evidence type="ECO:0000313" key="3">
    <source>
        <dbReference type="EMBL" id="GAG22532.1"/>
    </source>
</evidence>
<dbReference type="InterPro" id="IPR051910">
    <property type="entry name" value="ComF/GntX_DNA_util-trans"/>
</dbReference>